<gene>
    <name evidence="2" type="ORF">NCTC10005_03125</name>
</gene>
<sequence>MHANPIIWLIVGIMALSAISSLIHMSEGLLWLNLLWAR</sequence>
<evidence type="ECO:0000256" key="1">
    <source>
        <dbReference type="SAM" id="Phobius"/>
    </source>
</evidence>
<keyword evidence="1" id="KW-0472">Membrane</keyword>
<evidence type="ECO:0000313" key="3">
    <source>
        <dbReference type="Proteomes" id="UP000255106"/>
    </source>
</evidence>
<dbReference type="EMBL" id="UGJB01000004">
    <property type="protein sequence ID" value="STQ10379.1"/>
    <property type="molecule type" value="Genomic_DNA"/>
</dbReference>
<keyword evidence="1" id="KW-0812">Transmembrane</keyword>
<accession>A0A0M7G9A4</accession>
<feature type="transmembrane region" description="Helical" evidence="1">
    <location>
        <begin position="6"/>
        <end position="32"/>
    </location>
</feature>
<organism evidence="2 3">
    <name type="scientific">Enterobacter cloacae</name>
    <dbReference type="NCBI Taxonomy" id="550"/>
    <lineage>
        <taxon>Bacteria</taxon>
        <taxon>Pseudomonadati</taxon>
        <taxon>Pseudomonadota</taxon>
        <taxon>Gammaproteobacteria</taxon>
        <taxon>Enterobacterales</taxon>
        <taxon>Enterobacteriaceae</taxon>
        <taxon>Enterobacter</taxon>
        <taxon>Enterobacter cloacae complex</taxon>
    </lineage>
</organism>
<protein>
    <submittedName>
        <fullName evidence="2">Uncharacterized protein</fullName>
    </submittedName>
</protein>
<dbReference type="AlphaFoldDB" id="A0A0M7G9A4"/>
<proteinExistence type="predicted"/>
<reference evidence="2 3" key="1">
    <citation type="submission" date="2018-06" db="EMBL/GenBank/DDBJ databases">
        <authorList>
            <consortium name="Pathogen Informatics"/>
            <person name="Doyle S."/>
        </authorList>
    </citation>
    <scope>NUCLEOTIDE SEQUENCE [LARGE SCALE GENOMIC DNA]</scope>
    <source>
        <strain evidence="2 3">NCTC10005</strain>
    </source>
</reference>
<keyword evidence="1" id="KW-1133">Transmembrane helix</keyword>
<name>A0A0M7G9A4_ENTCL</name>
<evidence type="ECO:0000313" key="2">
    <source>
        <dbReference type="EMBL" id="STQ10379.1"/>
    </source>
</evidence>
<dbReference type="Proteomes" id="UP000255106">
    <property type="component" value="Unassembled WGS sequence"/>
</dbReference>